<reference evidence="1 3" key="1">
    <citation type="journal article" date="2017" name="Nature">
        <title>The sunflower genome provides insights into oil metabolism, flowering and Asterid evolution.</title>
        <authorList>
            <person name="Badouin H."/>
            <person name="Gouzy J."/>
            <person name="Grassa C.J."/>
            <person name="Murat F."/>
            <person name="Staton S.E."/>
            <person name="Cottret L."/>
            <person name="Lelandais-Briere C."/>
            <person name="Owens G.L."/>
            <person name="Carrere S."/>
            <person name="Mayjonade B."/>
            <person name="Legrand L."/>
            <person name="Gill N."/>
            <person name="Kane N.C."/>
            <person name="Bowers J.E."/>
            <person name="Hubner S."/>
            <person name="Bellec A."/>
            <person name="Berard A."/>
            <person name="Berges H."/>
            <person name="Blanchet N."/>
            <person name="Boniface M.C."/>
            <person name="Brunel D."/>
            <person name="Catrice O."/>
            <person name="Chaidir N."/>
            <person name="Claudel C."/>
            <person name="Donnadieu C."/>
            <person name="Faraut T."/>
            <person name="Fievet G."/>
            <person name="Helmstetter N."/>
            <person name="King M."/>
            <person name="Knapp S.J."/>
            <person name="Lai Z."/>
            <person name="Le Paslier M.C."/>
            <person name="Lippi Y."/>
            <person name="Lorenzon L."/>
            <person name="Mandel J.R."/>
            <person name="Marage G."/>
            <person name="Marchand G."/>
            <person name="Marquand E."/>
            <person name="Bret-Mestries E."/>
            <person name="Morien E."/>
            <person name="Nambeesan S."/>
            <person name="Nguyen T."/>
            <person name="Pegot-Espagnet P."/>
            <person name="Pouilly N."/>
            <person name="Raftis F."/>
            <person name="Sallet E."/>
            <person name="Schiex T."/>
            <person name="Thomas J."/>
            <person name="Vandecasteele C."/>
            <person name="Vares D."/>
            <person name="Vear F."/>
            <person name="Vautrin S."/>
            <person name="Crespi M."/>
            <person name="Mangin B."/>
            <person name="Burke J.M."/>
            <person name="Salse J."/>
            <person name="Munos S."/>
            <person name="Vincourt P."/>
            <person name="Rieseberg L.H."/>
            <person name="Langlade N.B."/>
        </authorList>
    </citation>
    <scope>NUCLEOTIDE SEQUENCE [LARGE SCALE GENOMIC DNA]</scope>
    <source>
        <strain evidence="3">cv. SF193</strain>
        <tissue evidence="1">Leaves</tissue>
    </source>
</reference>
<sequence length="51" mass="5796">MDLNHVRLTQSFDGNDDSKKKFSVGNDGTWKEEGVILRFCWSKSIKGSLYG</sequence>
<dbReference type="AlphaFoldDB" id="A0A251V7B5"/>
<protein>
    <submittedName>
        <fullName evidence="2">Uncharacterized protein</fullName>
    </submittedName>
</protein>
<dbReference type="InParanoid" id="A0A251V7B5"/>
<evidence type="ECO:0000313" key="2">
    <source>
        <dbReference type="EMBL" id="OTG31508.1"/>
    </source>
</evidence>
<dbReference type="Proteomes" id="UP000215914">
    <property type="component" value="Chromosome 3"/>
</dbReference>
<reference evidence="1" key="3">
    <citation type="submission" date="2020-06" db="EMBL/GenBank/DDBJ databases">
        <title>Helianthus annuus Genome sequencing and assembly Release 2.</title>
        <authorList>
            <person name="Gouzy J."/>
            <person name="Langlade N."/>
            <person name="Munos S."/>
        </authorList>
    </citation>
    <scope>NUCLEOTIDE SEQUENCE</scope>
    <source>
        <tissue evidence="1">Leaves</tissue>
    </source>
</reference>
<dbReference type="EMBL" id="MNCJ02000332">
    <property type="protein sequence ID" value="KAF5754802.1"/>
    <property type="molecule type" value="Genomic_DNA"/>
</dbReference>
<proteinExistence type="predicted"/>
<keyword evidence="3" id="KW-1185">Reference proteome</keyword>
<dbReference type="Gramene" id="mRNA:HanXRQr2_Chr17g0795351">
    <property type="protein sequence ID" value="mRNA:HanXRQr2_Chr17g0795351"/>
    <property type="gene ID" value="HanXRQr2_Chr17g0795351"/>
</dbReference>
<reference evidence="2" key="2">
    <citation type="submission" date="2017-02" db="EMBL/GenBank/DDBJ databases">
        <title>Sunflower complete genome.</title>
        <authorList>
            <person name="Langlade N."/>
            <person name="Munos S."/>
        </authorList>
    </citation>
    <scope>NUCLEOTIDE SEQUENCE [LARGE SCALE GENOMIC DNA]</scope>
    <source>
        <tissue evidence="2">Leaves</tissue>
    </source>
</reference>
<dbReference type="EMBL" id="CM007892">
    <property type="protein sequence ID" value="OTG31508.1"/>
    <property type="molecule type" value="Genomic_DNA"/>
</dbReference>
<organism evidence="2 3">
    <name type="scientific">Helianthus annuus</name>
    <name type="common">Common sunflower</name>
    <dbReference type="NCBI Taxonomy" id="4232"/>
    <lineage>
        <taxon>Eukaryota</taxon>
        <taxon>Viridiplantae</taxon>
        <taxon>Streptophyta</taxon>
        <taxon>Embryophyta</taxon>
        <taxon>Tracheophyta</taxon>
        <taxon>Spermatophyta</taxon>
        <taxon>Magnoliopsida</taxon>
        <taxon>eudicotyledons</taxon>
        <taxon>Gunneridae</taxon>
        <taxon>Pentapetalae</taxon>
        <taxon>asterids</taxon>
        <taxon>campanulids</taxon>
        <taxon>Asterales</taxon>
        <taxon>Asteraceae</taxon>
        <taxon>Asteroideae</taxon>
        <taxon>Heliantheae alliance</taxon>
        <taxon>Heliantheae</taxon>
        <taxon>Helianthus</taxon>
    </lineage>
</organism>
<evidence type="ECO:0000313" key="3">
    <source>
        <dbReference type="Proteomes" id="UP000215914"/>
    </source>
</evidence>
<name>A0A251V7B5_HELAN</name>
<accession>A0A251V7B5</accession>
<evidence type="ECO:0000313" key="1">
    <source>
        <dbReference type="EMBL" id="KAF5754802.1"/>
    </source>
</evidence>
<gene>
    <name evidence="2" type="ORF">HannXRQ_Chr03g0076431</name>
    <name evidence="1" type="ORF">HanXRQr2_Chr17g0795351</name>
</gene>